<feature type="chain" id="PRO_5043133893" evidence="1">
    <location>
        <begin position="32"/>
        <end position="108"/>
    </location>
</feature>
<evidence type="ECO:0000313" key="5">
    <source>
        <dbReference type="Proteomes" id="UP001270004"/>
    </source>
</evidence>
<evidence type="ECO:0000256" key="1">
    <source>
        <dbReference type="SAM" id="SignalP"/>
    </source>
</evidence>
<feature type="signal peptide" evidence="1">
    <location>
        <begin position="1"/>
        <end position="31"/>
    </location>
</feature>
<keyword evidence="1" id="KW-0732">Signal</keyword>
<organism evidence="3 5">
    <name type="scientific">Streptococcus suis</name>
    <dbReference type="NCBI Taxonomy" id="1307"/>
    <lineage>
        <taxon>Bacteria</taxon>
        <taxon>Bacillati</taxon>
        <taxon>Bacillota</taxon>
        <taxon>Bacilli</taxon>
        <taxon>Lactobacillales</taxon>
        <taxon>Streptococcaceae</taxon>
        <taxon>Streptococcus</taxon>
    </lineage>
</organism>
<reference evidence="3" key="2">
    <citation type="submission" date="2023-11" db="EMBL/GenBank/DDBJ databases">
        <title>Antimicrobial resistance in invasive Streptococcus suis isolated in Spain and the associated genetic mechanisms.</title>
        <authorList>
            <person name="Uruen C."/>
            <person name="Arenas J.A."/>
        </authorList>
    </citation>
    <scope>NUCLEOTIDE SEQUENCE</scope>
    <source>
        <strain evidence="3">Ss_70</strain>
    </source>
</reference>
<dbReference type="EMBL" id="FIIF01000004">
    <property type="protein sequence ID" value="CYV58094.1"/>
    <property type="molecule type" value="Genomic_DNA"/>
</dbReference>
<name>A0A0Z8E1D2_STRSU</name>
<dbReference type="NCBIfam" id="NF046094">
    <property type="entry name" value="SSU0593_fam"/>
    <property type="match status" value="1"/>
</dbReference>
<evidence type="ECO:0000313" key="2">
    <source>
        <dbReference type="EMBL" id="CYV58094.1"/>
    </source>
</evidence>
<accession>A0A0Z8E1D2</accession>
<dbReference type="EMBL" id="JAWWZK010000004">
    <property type="protein sequence ID" value="MDX5037229.1"/>
    <property type="molecule type" value="Genomic_DNA"/>
</dbReference>
<dbReference type="AlphaFoldDB" id="A0A0Z8E1D2"/>
<reference evidence="2 4" key="1">
    <citation type="submission" date="2016-02" db="EMBL/GenBank/DDBJ databases">
        <authorList>
            <consortium name="Pathogen Informatics"/>
        </authorList>
    </citation>
    <scope>NUCLEOTIDE SEQUENCE [LARGE SCALE GENOMIC DNA]</scope>
    <source>
        <strain evidence="2 4">LSS82</strain>
    </source>
</reference>
<proteinExistence type="predicted"/>
<evidence type="ECO:0000313" key="4">
    <source>
        <dbReference type="Proteomes" id="UP000074825"/>
    </source>
</evidence>
<gene>
    <name evidence="2" type="ORF">ERS132444_00730</name>
    <name evidence="3" type="ORF">SHY70_02885</name>
</gene>
<evidence type="ECO:0000313" key="3">
    <source>
        <dbReference type="EMBL" id="MDX5037229.1"/>
    </source>
</evidence>
<dbReference type="Proteomes" id="UP000074825">
    <property type="component" value="Unassembled WGS sequence"/>
</dbReference>
<dbReference type="RefSeq" id="WP_024389368.1">
    <property type="nucleotide sequence ID" value="NZ_CEDN01000007.1"/>
</dbReference>
<protein>
    <submittedName>
        <fullName evidence="3">Uncharacterized protein</fullName>
    </submittedName>
</protein>
<dbReference type="Proteomes" id="UP001270004">
    <property type="component" value="Unassembled WGS sequence"/>
</dbReference>
<sequence length="108" mass="12019">MKQLVTKRSYKIGLSAVALVLLMTTAGGAVAHAETYYYSSDKGSETHTSNVQTNIGGFSDGVVMIESINNSNSHREQNKSLGSRFWDGLKRFWSSWCCGFGLKWLKFE</sequence>